<dbReference type="InterPro" id="IPR006626">
    <property type="entry name" value="PbH1"/>
</dbReference>
<evidence type="ECO:0000313" key="1">
    <source>
        <dbReference type="EMBL" id="SDQ28714.1"/>
    </source>
</evidence>
<dbReference type="InterPro" id="IPR011050">
    <property type="entry name" value="Pectin_lyase_fold/virulence"/>
</dbReference>
<dbReference type="SUPFAM" id="SSF51126">
    <property type="entry name" value="Pectin lyase-like"/>
    <property type="match status" value="1"/>
</dbReference>
<gene>
    <name evidence="1" type="ORF">SAMN05216402_0200</name>
</gene>
<evidence type="ECO:0000313" key="2">
    <source>
        <dbReference type="Proteomes" id="UP000183471"/>
    </source>
</evidence>
<keyword evidence="2" id="KW-1185">Reference proteome</keyword>
<accession>A0ABY0T5W6</accession>
<dbReference type="Proteomes" id="UP000183471">
    <property type="component" value="Unassembled WGS sequence"/>
</dbReference>
<name>A0ABY0T5W6_9PROT</name>
<dbReference type="EMBL" id="FNKY01000001">
    <property type="protein sequence ID" value="SDQ28714.1"/>
    <property type="molecule type" value="Genomic_DNA"/>
</dbReference>
<dbReference type="Gene3D" id="2.160.20.10">
    <property type="entry name" value="Single-stranded right-handed beta-helix, Pectin lyase-like"/>
    <property type="match status" value="1"/>
</dbReference>
<proteinExistence type="predicted"/>
<dbReference type="InterPro" id="IPR012334">
    <property type="entry name" value="Pectin_lyas_fold"/>
</dbReference>
<protein>
    <recommendedName>
        <fullName evidence="3">Parallel beta helix pectate lyase-like protein</fullName>
    </recommendedName>
</protein>
<dbReference type="SMART" id="SM00710">
    <property type="entry name" value="PbH1"/>
    <property type="match status" value="4"/>
</dbReference>
<reference evidence="1 2" key="1">
    <citation type="submission" date="2016-10" db="EMBL/GenBank/DDBJ databases">
        <authorList>
            <person name="Varghese N."/>
            <person name="Submissions S."/>
        </authorList>
    </citation>
    <scope>NUCLEOTIDE SEQUENCE [LARGE SCALE GENOMIC DNA]</scope>
    <source>
        <strain evidence="1 2">Nl1</strain>
    </source>
</reference>
<dbReference type="RefSeq" id="WP_074630393.1">
    <property type="nucleotide sequence ID" value="NZ_FNKY01000001.1"/>
</dbReference>
<organism evidence="1 2">
    <name type="scientific">Nitrosospira multiformis</name>
    <dbReference type="NCBI Taxonomy" id="1231"/>
    <lineage>
        <taxon>Bacteria</taxon>
        <taxon>Pseudomonadati</taxon>
        <taxon>Pseudomonadota</taxon>
        <taxon>Betaproteobacteria</taxon>
        <taxon>Nitrosomonadales</taxon>
        <taxon>Nitrosomonadaceae</taxon>
        <taxon>Nitrosospira</taxon>
    </lineage>
</organism>
<sequence>MVKSIDIRHFRLLLVIVGILSGILPAFAGATYTVDPGTYRARLKQLEPGAYVRLMPGEYRDGLPIQQLHGTEQNPITISGPDGEPHAVFIARPGHNTVSIVNSSYITIRNLVLDGRNLRVDGVKCEGYADWAHHITLDGLRIRGHGNNQQTVGISTKCPAWGWVIRNNVIEGAGTGLYLGNSDGRAPFIGGMIDRNLIIDTHGYNLQIKHQQPRPVLPGIPDEDNATIIRHNVFSKAHGGSKEMARPNMLVGHWPLTGPGANDRYLIYGNFFYQNLHEALFQGEGNIALYNNLFVNHFGDAIRIQPHNDTTRAISVFYNTVIARGSGITFARREGDPAHPQFVMANIVFAGIPVRGASLETNLTGKFNDARNYLTRPFAPLGAMNLMPANTKLQKRTSDSMRFDAYPQADLDFDGGLRGTGGIGAYALDRDRPRWLPVLEIKPVPVTPDDEPSFAGHSLIQNTR</sequence>
<comment type="caution">
    <text evidence="1">The sequence shown here is derived from an EMBL/GenBank/DDBJ whole genome shotgun (WGS) entry which is preliminary data.</text>
</comment>
<evidence type="ECO:0008006" key="3">
    <source>
        <dbReference type="Google" id="ProtNLM"/>
    </source>
</evidence>